<evidence type="ECO:0000313" key="12">
    <source>
        <dbReference type="Proteomes" id="UP001341840"/>
    </source>
</evidence>
<dbReference type="PRINTS" id="PR00364">
    <property type="entry name" value="DISEASERSIST"/>
</dbReference>
<dbReference type="Gene3D" id="1.20.5.4130">
    <property type="match status" value="1"/>
</dbReference>
<evidence type="ECO:0000256" key="5">
    <source>
        <dbReference type="ARBA" id="ARBA00022840"/>
    </source>
</evidence>
<dbReference type="EMBL" id="JASCZI010090799">
    <property type="protein sequence ID" value="MED6146641.1"/>
    <property type="molecule type" value="Genomic_DNA"/>
</dbReference>
<feature type="domain" description="Disease resistance protein winged helix" evidence="9">
    <location>
        <begin position="431"/>
        <end position="498"/>
    </location>
</feature>
<reference evidence="11 12" key="1">
    <citation type="journal article" date="2023" name="Plants (Basel)">
        <title>Bridging the Gap: Combining Genomics and Transcriptomics Approaches to Understand Stylosanthes scabra, an Orphan Legume from the Brazilian Caatinga.</title>
        <authorList>
            <person name="Ferreira-Neto J.R.C."/>
            <person name="da Silva M.D."/>
            <person name="Binneck E."/>
            <person name="de Melo N.F."/>
            <person name="da Silva R.H."/>
            <person name="de Melo A.L.T.M."/>
            <person name="Pandolfi V."/>
            <person name="Bustamante F.O."/>
            <person name="Brasileiro-Vidal A.C."/>
            <person name="Benko-Iseppon A.M."/>
        </authorList>
    </citation>
    <scope>NUCLEOTIDE SEQUENCE [LARGE SCALE GENOMIC DNA]</scope>
    <source>
        <tissue evidence="11">Leaves</tissue>
    </source>
</reference>
<evidence type="ECO:0000256" key="1">
    <source>
        <dbReference type="ARBA" id="ARBA00022614"/>
    </source>
</evidence>
<gene>
    <name evidence="11" type="ORF">PIB30_036431</name>
</gene>
<keyword evidence="4" id="KW-0611">Plant defense</keyword>
<evidence type="ECO:0000259" key="7">
    <source>
        <dbReference type="Pfam" id="PF18052"/>
    </source>
</evidence>
<dbReference type="InterPro" id="IPR056789">
    <property type="entry name" value="LRR_R13L1-DRL21"/>
</dbReference>
<keyword evidence="3" id="KW-0547">Nucleotide-binding</keyword>
<accession>A0ABU6TD42</accession>
<dbReference type="Gene3D" id="3.80.10.10">
    <property type="entry name" value="Ribonuclease Inhibitor"/>
    <property type="match status" value="4"/>
</dbReference>
<evidence type="ECO:0000259" key="6">
    <source>
        <dbReference type="Pfam" id="PF00931"/>
    </source>
</evidence>
<organism evidence="11 12">
    <name type="scientific">Stylosanthes scabra</name>
    <dbReference type="NCBI Taxonomy" id="79078"/>
    <lineage>
        <taxon>Eukaryota</taxon>
        <taxon>Viridiplantae</taxon>
        <taxon>Streptophyta</taxon>
        <taxon>Embryophyta</taxon>
        <taxon>Tracheophyta</taxon>
        <taxon>Spermatophyta</taxon>
        <taxon>Magnoliopsida</taxon>
        <taxon>eudicotyledons</taxon>
        <taxon>Gunneridae</taxon>
        <taxon>Pentapetalae</taxon>
        <taxon>rosids</taxon>
        <taxon>fabids</taxon>
        <taxon>Fabales</taxon>
        <taxon>Fabaceae</taxon>
        <taxon>Papilionoideae</taxon>
        <taxon>50 kb inversion clade</taxon>
        <taxon>dalbergioids sensu lato</taxon>
        <taxon>Dalbergieae</taxon>
        <taxon>Pterocarpus clade</taxon>
        <taxon>Stylosanthes</taxon>
    </lineage>
</organism>
<evidence type="ECO:0000256" key="3">
    <source>
        <dbReference type="ARBA" id="ARBA00022741"/>
    </source>
</evidence>
<evidence type="ECO:0008006" key="13">
    <source>
        <dbReference type="Google" id="ProtNLM"/>
    </source>
</evidence>
<dbReference type="InterPro" id="IPR036388">
    <property type="entry name" value="WH-like_DNA-bd_sf"/>
</dbReference>
<feature type="domain" description="Disease resistance protein At4g27190-like leucine-rich repeats" evidence="8">
    <location>
        <begin position="1025"/>
        <end position="1147"/>
    </location>
</feature>
<dbReference type="Pfam" id="PF00931">
    <property type="entry name" value="NB-ARC"/>
    <property type="match status" value="1"/>
</dbReference>
<dbReference type="InterPro" id="IPR041118">
    <property type="entry name" value="Rx_N"/>
</dbReference>
<dbReference type="SUPFAM" id="SSF52540">
    <property type="entry name" value="P-loop containing nucleoside triphosphate hydrolases"/>
    <property type="match status" value="1"/>
</dbReference>
<dbReference type="InterPro" id="IPR042197">
    <property type="entry name" value="Apaf_helical"/>
</dbReference>
<evidence type="ECO:0000259" key="10">
    <source>
        <dbReference type="Pfam" id="PF25019"/>
    </source>
</evidence>
<keyword evidence="2" id="KW-0677">Repeat</keyword>
<name>A0ABU6TD42_9FABA</name>
<dbReference type="PANTHER" id="PTHR36766:SF40">
    <property type="entry name" value="DISEASE RESISTANCE PROTEIN RGA3"/>
    <property type="match status" value="1"/>
</dbReference>
<feature type="domain" description="R13L1/DRL21-like LRR repeat region" evidence="10">
    <location>
        <begin position="688"/>
        <end position="814"/>
    </location>
</feature>
<proteinExistence type="predicted"/>
<dbReference type="PANTHER" id="PTHR36766">
    <property type="entry name" value="PLANT BROAD-SPECTRUM MILDEW RESISTANCE PROTEIN RPW8"/>
    <property type="match status" value="1"/>
</dbReference>
<dbReference type="Gene3D" id="3.40.50.300">
    <property type="entry name" value="P-loop containing nucleotide triphosphate hydrolases"/>
    <property type="match status" value="1"/>
</dbReference>
<evidence type="ECO:0000256" key="4">
    <source>
        <dbReference type="ARBA" id="ARBA00022821"/>
    </source>
</evidence>
<dbReference type="Pfam" id="PF23247">
    <property type="entry name" value="LRR_RPS2"/>
    <property type="match status" value="1"/>
</dbReference>
<dbReference type="Pfam" id="PF18052">
    <property type="entry name" value="Rx_N"/>
    <property type="match status" value="1"/>
</dbReference>
<dbReference type="InterPro" id="IPR002182">
    <property type="entry name" value="NB-ARC"/>
</dbReference>
<dbReference type="InterPro" id="IPR058922">
    <property type="entry name" value="WHD_DRP"/>
</dbReference>
<evidence type="ECO:0000313" key="11">
    <source>
        <dbReference type="EMBL" id="MED6146641.1"/>
    </source>
</evidence>
<keyword evidence="1" id="KW-0433">Leucine-rich repeat</keyword>
<dbReference type="Gene3D" id="1.10.8.430">
    <property type="entry name" value="Helical domain of apoptotic protease-activating factors"/>
    <property type="match status" value="1"/>
</dbReference>
<protein>
    <recommendedName>
        <fullName evidence="13">Disease resistance RPP13-like protein 1</fullName>
    </recommendedName>
</protein>
<dbReference type="SUPFAM" id="SSF52058">
    <property type="entry name" value="L domain-like"/>
    <property type="match status" value="2"/>
</dbReference>
<dbReference type="Gene3D" id="1.10.10.10">
    <property type="entry name" value="Winged helix-like DNA-binding domain superfamily/Winged helix DNA-binding domain"/>
    <property type="match status" value="1"/>
</dbReference>
<keyword evidence="12" id="KW-1185">Reference proteome</keyword>
<dbReference type="Pfam" id="PF23559">
    <property type="entry name" value="WHD_DRP"/>
    <property type="match status" value="1"/>
</dbReference>
<feature type="domain" description="NB-ARC" evidence="6">
    <location>
        <begin position="170"/>
        <end position="341"/>
    </location>
</feature>
<dbReference type="Proteomes" id="UP001341840">
    <property type="component" value="Unassembled WGS sequence"/>
</dbReference>
<sequence>MAENFESGAYLYSFVDAISKKLSSIRENDSVLDSTLESLLERLDDCLCDVEPVLDDAEMKQFRNERVKKWLVDLQDALYLADDFLDELSTKAAAATATPRDTGNSYDWSRYVDSIIDDSCVSVIENIVGTLEAVVGRKDKLRLKSAKADLSSWRNPSTSLVVSSDIFGRDEDKENIIKLLLDDTCDAESPLTVVPIVGMGGIGKTTLAQLVYNDAKVMEKFDTRAWVCVAENPDPINVTRTIIGAIDSSPCNLNHFDSLQTHLKRKLSGKTFLVVLDDVWYDEQDAWEEFLKPFQCENENNGSKILLTTRNEKVASVFATNNLHYRLSLLSQKDCWSVFLKHSSISPESKEYATLKPIGRKIVEKCKGLPLAVKTLGGLLRNKYNVGDWENILKSEIWELSEDKSKIVPALRVSYHYLPSHLKRCFVYCSLYPEDYQFDKDELVLLWMAEDLIQPKKNDTLENIGCAYFDELVARSFFQPSSKNRKLFVIHDLMHDLAVFFAGKFYFKLKEFDDQHKIDSKTRHLSYATTYEDNIKLSREAYDGALHMRTFLDFSFLGYNQSINIESDSWRLQELVCLRVLLFKHFFTKSLFDSIGALIHLRYLNLSNTPIVTLSESICVLYNLQTLKLRNCQRLKMLPNRLKDLVNLRHLDIRGASRLIEMPKGMSKLNHLNLLSDYIVGEQEDNGIRELGTLDDLHGSFCISKLENVKNSGEALEAMMGNKKHINTLILEWGSDGDIDNLQTQRDILDKLQPHENLKELSICSYGGETFPDWLGLSGYSYMTKLSLNGCMNCGELHSVGQLPSLQHLEIKSMPRWQEWHFPDMFDGFHQLRILSIRNCPMLRGDLPSHLPALEELNIAGCEKLACSMPRAPKLNRLSMESYVWNEELYHVLISGTPLAKSLLECLGHIQEPYIKRMVISNCQSAISSSIDYLPVSLQYLVIFWCPEFTISKQLHHKSLTEIKIAGCGSVTFPLGDLPNLKKLQLSYCKNMESVEVPHALPSLCYLSISRCPSLLSLPALRSAAPHLEELRIDDCPQIYCFAEECLPQSLKNLYVGGCHKLTSWIALKGLQSEGIAHLELRYLNDVKSFPTEACLPASLEYLQLWSLPNLETLDCKGLHNLTSLKNLSIKYCHNLENIIQEHLLASIQNIYIGKECPLRTKLEEMEDPRIQFIADLDHDHDDH</sequence>
<comment type="caution">
    <text evidence="11">The sequence shown here is derived from an EMBL/GenBank/DDBJ whole genome shotgun (WGS) entry which is preliminary data.</text>
</comment>
<keyword evidence="5" id="KW-0067">ATP-binding</keyword>
<dbReference type="InterPro" id="IPR027417">
    <property type="entry name" value="P-loop_NTPase"/>
</dbReference>
<evidence type="ECO:0000259" key="9">
    <source>
        <dbReference type="Pfam" id="PF23559"/>
    </source>
</evidence>
<evidence type="ECO:0000256" key="2">
    <source>
        <dbReference type="ARBA" id="ARBA00022737"/>
    </source>
</evidence>
<dbReference type="InterPro" id="IPR032675">
    <property type="entry name" value="LRR_dom_sf"/>
</dbReference>
<feature type="domain" description="Disease resistance N-terminal" evidence="7">
    <location>
        <begin position="15"/>
        <end position="96"/>
    </location>
</feature>
<evidence type="ECO:0000259" key="8">
    <source>
        <dbReference type="Pfam" id="PF23247"/>
    </source>
</evidence>
<dbReference type="InterPro" id="IPR057135">
    <property type="entry name" value="At4g27190-like_LRR"/>
</dbReference>
<dbReference type="Pfam" id="PF25019">
    <property type="entry name" value="LRR_R13L1-DRL21"/>
    <property type="match status" value="1"/>
</dbReference>